<keyword evidence="1" id="KW-0732">Signal</keyword>
<evidence type="ECO:0000313" key="2">
    <source>
        <dbReference type="EMBL" id="MFC4330802.1"/>
    </source>
</evidence>
<dbReference type="EMBL" id="JBHSDP010000024">
    <property type="protein sequence ID" value="MFC4330802.1"/>
    <property type="molecule type" value="Genomic_DNA"/>
</dbReference>
<dbReference type="RefSeq" id="WP_381741842.1">
    <property type="nucleotide sequence ID" value="NZ_JBHSDP010000024.1"/>
</dbReference>
<evidence type="ECO:0008006" key="4">
    <source>
        <dbReference type="Google" id="ProtNLM"/>
    </source>
</evidence>
<feature type="signal peptide" evidence="1">
    <location>
        <begin position="1"/>
        <end position="25"/>
    </location>
</feature>
<reference evidence="3" key="1">
    <citation type="journal article" date="2019" name="Int. J. Syst. Evol. Microbiol.">
        <title>The Global Catalogue of Microorganisms (GCM) 10K type strain sequencing project: providing services to taxonomists for standard genome sequencing and annotation.</title>
        <authorList>
            <consortium name="The Broad Institute Genomics Platform"/>
            <consortium name="The Broad Institute Genome Sequencing Center for Infectious Disease"/>
            <person name="Wu L."/>
            <person name="Ma J."/>
        </authorList>
    </citation>
    <scope>NUCLEOTIDE SEQUENCE [LARGE SCALE GENOMIC DNA]</scope>
    <source>
        <strain evidence="3">PCU 347</strain>
    </source>
</reference>
<sequence>MRTGTWLGLAALTAAALLTAPGAEARAATTLDFHVANGNTWTDGTITWYARSVLVKGVHKSVSDATYETCRSTIGYTLDSAGHELSHNESLTQDTACGNTHTFQIQVDADVPGGAAFVRVCLTDGTLKVLTCNRYGG</sequence>
<accession>A0ABV8TJJ0</accession>
<organism evidence="2 3">
    <name type="scientific">Streptomyces andamanensis</name>
    <dbReference type="NCBI Taxonomy" id="1565035"/>
    <lineage>
        <taxon>Bacteria</taxon>
        <taxon>Bacillati</taxon>
        <taxon>Actinomycetota</taxon>
        <taxon>Actinomycetes</taxon>
        <taxon>Kitasatosporales</taxon>
        <taxon>Streptomycetaceae</taxon>
        <taxon>Streptomyces</taxon>
    </lineage>
</organism>
<keyword evidence="3" id="KW-1185">Reference proteome</keyword>
<feature type="chain" id="PRO_5046634678" description="Secreted protein" evidence="1">
    <location>
        <begin position="26"/>
        <end position="137"/>
    </location>
</feature>
<evidence type="ECO:0000256" key="1">
    <source>
        <dbReference type="SAM" id="SignalP"/>
    </source>
</evidence>
<gene>
    <name evidence="2" type="ORF">ACFPC0_24045</name>
</gene>
<name>A0ABV8TJJ0_9ACTN</name>
<protein>
    <recommendedName>
        <fullName evidence="4">Secreted protein</fullName>
    </recommendedName>
</protein>
<proteinExistence type="predicted"/>
<evidence type="ECO:0000313" key="3">
    <source>
        <dbReference type="Proteomes" id="UP001595824"/>
    </source>
</evidence>
<dbReference type="Proteomes" id="UP001595824">
    <property type="component" value="Unassembled WGS sequence"/>
</dbReference>
<comment type="caution">
    <text evidence="2">The sequence shown here is derived from an EMBL/GenBank/DDBJ whole genome shotgun (WGS) entry which is preliminary data.</text>
</comment>